<feature type="transmembrane region" description="Helical" evidence="6">
    <location>
        <begin position="147"/>
        <end position="172"/>
    </location>
</feature>
<name>A0ABQ2MBW3_9MICC</name>
<dbReference type="Gene3D" id="1.20.1740.10">
    <property type="entry name" value="Amino acid/polyamine transporter I"/>
    <property type="match status" value="1"/>
</dbReference>
<keyword evidence="4 6" id="KW-1133">Transmembrane helix</keyword>
<protein>
    <submittedName>
        <fullName evidence="7">Amino acid permease</fullName>
    </submittedName>
</protein>
<keyword evidence="5 6" id="KW-0472">Membrane</keyword>
<dbReference type="RefSeq" id="WP_229672801.1">
    <property type="nucleotide sequence ID" value="NZ_BMLQ01000012.1"/>
</dbReference>
<comment type="subcellular location">
    <subcellularLocation>
        <location evidence="1">Cell membrane</location>
        <topology evidence="1">Multi-pass membrane protein</topology>
    </subcellularLocation>
</comment>
<dbReference type="InterPro" id="IPR002293">
    <property type="entry name" value="AA/rel_permease1"/>
</dbReference>
<keyword evidence="8" id="KW-1185">Reference proteome</keyword>
<evidence type="ECO:0000256" key="6">
    <source>
        <dbReference type="SAM" id="Phobius"/>
    </source>
</evidence>
<dbReference type="Pfam" id="PF13520">
    <property type="entry name" value="AA_permease_2"/>
    <property type="match status" value="1"/>
</dbReference>
<proteinExistence type="predicted"/>
<feature type="transmembrane region" description="Helical" evidence="6">
    <location>
        <begin position="428"/>
        <end position="449"/>
    </location>
</feature>
<feature type="transmembrane region" description="Helical" evidence="6">
    <location>
        <begin position="122"/>
        <end position="140"/>
    </location>
</feature>
<dbReference type="InterPro" id="IPR050367">
    <property type="entry name" value="APC_superfamily"/>
</dbReference>
<feature type="transmembrane region" description="Helical" evidence="6">
    <location>
        <begin position="12"/>
        <end position="36"/>
    </location>
</feature>
<evidence type="ECO:0000256" key="2">
    <source>
        <dbReference type="ARBA" id="ARBA00022475"/>
    </source>
</evidence>
<feature type="transmembrane region" description="Helical" evidence="6">
    <location>
        <begin position="42"/>
        <end position="61"/>
    </location>
</feature>
<evidence type="ECO:0000256" key="3">
    <source>
        <dbReference type="ARBA" id="ARBA00022692"/>
    </source>
</evidence>
<keyword evidence="3 6" id="KW-0812">Transmembrane</keyword>
<sequence>MNTGSIGTAGIVFFVVAAAAPLAATLGAGPVVFMFAGPAAPAMYLIAALALLLFAFGFSAMSRYVTNAGGFAAFISWGMGRWAGYAAAGIALVAYLAMFLGISAQFATFTSDFFDRFLGLEVPWQATLLVGVAVIGLLAYRDIRVSTVLLGVMLVLEVLFLLVFDAAVLVQGGVEGINVASFSPADIFSPTMGLALLFAFACFVGFEATILYGEEARDPKKSVPRATYIAVIVIGVAYTLTMWALALAYGVDDVQDAALADPVNFVLAAVTDYLGAWAAVVMELLVVTSLLAVLLSFHNALNRYVFSLGRSAFLPRWLSHTHPRHHSPSRASVIVSITCGLLLVLFMLTGQDPFAVLYMWMIGLGTLGLLLLQAAGAAAVVVFLRGRSAQVGLWSRLVAPLIGGAVLVVAVVLAVINFDALIDTEGAISVILPALYLVAIGAGLIIGAVRPVEDLRREYDPETVAEPRLADPTPGT</sequence>
<accession>A0ABQ2MBW3</accession>
<feature type="transmembrane region" description="Helical" evidence="6">
    <location>
        <begin position="331"/>
        <end position="351"/>
    </location>
</feature>
<evidence type="ECO:0000256" key="4">
    <source>
        <dbReference type="ARBA" id="ARBA00022989"/>
    </source>
</evidence>
<dbReference type="EMBL" id="BMLQ01000012">
    <property type="protein sequence ID" value="GGO49519.1"/>
    <property type="molecule type" value="Genomic_DNA"/>
</dbReference>
<dbReference type="PANTHER" id="PTHR42770:SF16">
    <property type="entry name" value="AMINO ACID PERMEASE"/>
    <property type="match status" value="1"/>
</dbReference>
<gene>
    <name evidence="7" type="ORF">GCM10010977_31590</name>
</gene>
<feature type="transmembrane region" description="Helical" evidence="6">
    <location>
        <begin position="397"/>
        <end position="416"/>
    </location>
</feature>
<keyword evidence="2" id="KW-1003">Cell membrane</keyword>
<evidence type="ECO:0000256" key="5">
    <source>
        <dbReference type="ARBA" id="ARBA00023136"/>
    </source>
</evidence>
<feature type="transmembrane region" description="Helical" evidence="6">
    <location>
        <begin position="192"/>
        <end position="214"/>
    </location>
</feature>
<feature type="transmembrane region" description="Helical" evidence="6">
    <location>
        <begin position="357"/>
        <end position="385"/>
    </location>
</feature>
<feature type="transmembrane region" description="Helical" evidence="6">
    <location>
        <begin position="226"/>
        <end position="249"/>
    </location>
</feature>
<dbReference type="PIRSF" id="PIRSF006060">
    <property type="entry name" value="AA_transporter"/>
    <property type="match status" value="1"/>
</dbReference>
<evidence type="ECO:0000313" key="7">
    <source>
        <dbReference type="EMBL" id="GGO49519.1"/>
    </source>
</evidence>
<reference evidence="8" key="1">
    <citation type="journal article" date="2019" name="Int. J. Syst. Evol. Microbiol.">
        <title>The Global Catalogue of Microorganisms (GCM) 10K type strain sequencing project: providing services to taxonomists for standard genome sequencing and annotation.</title>
        <authorList>
            <consortium name="The Broad Institute Genomics Platform"/>
            <consortium name="The Broad Institute Genome Sequencing Center for Infectious Disease"/>
            <person name="Wu L."/>
            <person name="Ma J."/>
        </authorList>
    </citation>
    <scope>NUCLEOTIDE SEQUENCE [LARGE SCALE GENOMIC DNA]</scope>
    <source>
        <strain evidence="8">CGMCC 1.7064</strain>
    </source>
</reference>
<dbReference type="Proteomes" id="UP000642509">
    <property type="component" value="Unassembled WGS sequence"/>
</dbReference>
<feature type="transmembrane region" description="Helical" evidence="6">
    <location>
        <begin position="274"/>
        <end position="297"/>
    </location>
</feature>
<feature type="transmembrane region" description="Helical" evidence="6">
    <location>
        <begin position="82"/>
        <end position="102"/>
    </location>
</feature>
<evidence type="ECO:0000313" key="8">
    <source>
        <dbReference type="Proteomes" id="UP000642509"/>
    </source>
</evidence>
<organism evidence="7 8">
    <name type="scientific">Citricoccus zhacaiensis</name>
    <dbReference type="NCBI Taxonomy" id="489142"/>
    <lineage>
        <taxon>Bacteria</taxon>
        <taxon>Bacillati</taxon>
        <taxon>Actinomycetota</taxon>
        <taxon>Actinomycetes</taxon>
        <taxon>Micrococcales</taxon>
        <taxon>Micrococcaceae</taxon>
        <taxon>Citricoccus</taxon>
    </lineage>
</organism>
<comment type="caution">
    <text evidence="7">The sequence shown here is derived from an EMBL/GenBank/DDBJ whole genome shotgun (WGS) entry which is preliminary data.</text>
</comment>
<dbReference type="PANTHER" id="PTHR42770">
    <property type="entry name" value="AMINO ACID TRANSPORTER-RELATED"/>
    <property type="match status" value="1"/>
</dbReference>
<evidence type="ECO:0000256" key="1">
    <source>
        <dbReference type="ARBA" id="ARBA00004651"/>
    </source>
</evidence>